<protein>
    <submittedName>
        <fullName evidence="1">YfcL family protein</fullName>
    </submittedName>
</protein>
<dbReference type="InterPro" id="IPR014987">
    <property type="entry name" value="UPF_YfcL"/>
</dbReference>
<proteinExistence type="predicted"/>
<gene>
    <name evidence="1" type="ORF">H8B19_01440</name>
</gene>
<organism evidence="1 2">
    <name type="scientific">Neptunicella marina</name>
    <dbReference type="NCBI Taxonomy" id="2125989"/>
    <lineage>
        <taxon>Bacteria</taxon>
        <taxon>Pseudomonadati</taxon>
        <taxon>Pseudomonadota</taxon>
        <taxon>Gammaproteobacteria</taxon>
        <taxon>Alteromonadales</taxon>
        <taxon>Alteromonadaceae</taxon>
        <taxon>Neptunicella</taxon>
    </lineage>
</organism>
<dbReference type="Pfam" id="PF08891">
    <property type="entry name" value="YfcL"/>
    <property type="match status" value="1"/>
</dbReference>
<accession>A0A8J6INJ4</accession>
<sequence>MSLSFDQYVDVIESQFDAAVENGSDQELFMSGYLHGHFSLVVSQCEQSNNTSVPACNEAMLDSLQQAFDKKELEPEDQQQVLDYWHALHQTALN</sequence>
<dbReference type="EMBL" id="JACNEP010000001">
    <property type="protein sequence ID" value="MBC3764521.1"/>
    <property type="molecule type" value="Genomic_DNA"/>
</dbReference>
<dbReference type="AlphaFoldDB" id="A0A8J6INJ4"/>
<reference evidence="1" key="2">
    <citation type="submission" date="2020-08" db="EMBL/GenBank/DDBJ databases">
        <authorList>
            <person name="Lai Q."/>
        </authorList>
    </citation>
    <scope>NUCLEOTIDE SEQUENCE</scope>
    <source>
        <strain evidence="1">S27-2</strain>
    </source>
</reference>
<keyword evidence="2" id="KW-1185">Reference proteome</keyword>
<reference evidence="1" key="1">
    <citation type="journal article" date="2018" name="Int. J. Syst. Evol. Microbiol.">
        <title>Neptunicella marina gen. nov., sp. nov., isolated from surface seawater.</title>
        <authorList>
            <person name="Liu X."/>
            <person name="Lai Q."/>
            <person name="Du Y."/>
            <person name="Zhang X."/>
            <person name="Liu Z."/>
            <person name="Sun F."/>
            <person name="Shao Z."/>
        </authorList>
    </citation>
    <scope>NUCLEOTIDE SEQUENCE</scope>
    <source>
        <strain evidence="1">S27-2</strain>
    </source>
</reference>
<name>A0A8J6INJ4_9ALTE</name>
<dbReference type="Proteomes" id="UP000601768">
    <property type="component" value="Unassembled WGS sequence"/>
</dbReference>
<evidence type="ECO:0000313" key="2">
    <source>
        <dbReference type="Proteomes" id="UP000601768"/>
    </source>
</evidence>
<evidence type="ECO:0000313" key="1">
    <source>
        <dbReference type="EMBL" id="MBC3764521.1"/>
    </source>
</evidence>
<dbReference type="RefSeq" id="WP_186504991.1">
    <property type="nucleotide sequence ID" value="NZ_JACNEP010000001.1"/>
</dbReference>
<comment type="caution">
    <text evidence="1">The sequence shown here is derived from an EMBL/GenBank/DDBJ whole genome shotgun (WGS) entry which is preliminary data.</text>
</comment>